<dbReference type="Pfam" id="PF13476">
    <property type="entry name" value="AAA_23"/>
    <property type="match status" value="1"/>
</dbReference>
<feature type="coiled-coil region" evidence="15">
    <location>
        <begin position="945"/>
        <end position="972"/>
    </location>
</feature>
<dbReference type="GO" id="GO:0003691">
    <property type="term" value="F:double-stranded telomeric DNA binding"/>
    <property type="evidence" value="ECO:0007669"/>
    <property type="project" value="TreeGrafter"/>
</dbReference>
<evidence type="ECO:0000256" key="2">
    <source>
        <dbReference type="ARBA" id="ARBA00004123"/>
    </source>
</evidence>
<dbReference type="FunFam" id="3.40.50.300:FF:000947">
    <property type="entry name" value="DNA repair protein RAD50"/>
    <property type="match status" value="1"/>
</dbReference>
<keyword evidence="11 15" id="KW-0175">Coiled coil</keyword>
<evidence type="ECO:0000256" key="10">
    <source>
        <dbReference type="ARBA" id="ARBA00022833"/>
    </source>
</evidence>
<dbReference type="Gene3D" id="3.40.50.300">
    <property type="entry name" value="P-loop containing nucleotide triphosphate hydrolases"/>
    <property type="match status" value="2"/>
</dbReference>
<keyword evidence="12" id="KW-0234">DNA repair</keyword>
<keyword evidence="6" id="KW-0158">Chromosome</keyword>
<dbReference type="GO" id="GO:0016887">
    <property type="term" value="F:ATP hydrolysis activity"/>
    <property type="evidence" value="ECO:0007669"/>
    <property type="project" value="InterPro"/>
</dbReference>
<evidence type="ECO:0000256" key="4">
    <source>
        <dbReference type="ARBA" id="ARBA00009439"/>
    </source>
</evidence>
<evidence type="ECO:0000256" key="13">
    <source>
        <dbReference type="ARBA" id="ARBA00023242"/>
    </source>
</evidence>
<comment type="caution">
    <text evidence="17">The sequence shown here is derived from an EMBL/GenBank/DDBJ whole genome shotgun (WGS) entry which is preliminary data.</text>
</comment>
<dbReference type="AlphaFoldDB" id="A0A9W8AH77"/>
<dbReference type="PANTHER" id="PTHR18867">
    <property type="entry name" value="RAD50"/>
    <property type="match status" value="1"/>
</dbReference>
<evidence type="ECO:0000313" key="18">
    <source>
        <dbReference type="Proteomes" id="UP001150569"/>
    </source>
</evidence>
<organism evidence="17 18">
    <name type="scientific">Tieghemiomyces parasiticus</name>
    <dbReference type="NCBI Taxonomy" id="78921"/>
    <lineage>
        <taxon>Eukaryota</taxon>
        <taxon>Fungi</taxon>
        <taxon>Fungi incertae sedis</taxon>
        <taxon>Zoopagomycota</taxon>
        <taxon>Kickxellomycotina</taxon>
        <taxon>Dimargaritomycetes</taxon>
        <taxon>Dimargaritales</taxon>
        <taxon>Dimargaritaceae</taxon>
        <taxon>Tieghemiomyces</taxon>
    </lineage>
</organism>
<dbReference type="SUPFAM" id="SSF52540">
    <property type="entry name" value="P-loop containing nucleoside triphosphate hydrolases"/>
    <property type="match status" value="2"/>
</dbReference>
<evidence type="ECO:0000256" key="7">
    <source>
        <dbReference type="ARBA" id="ARBA00022723"/>
    </source>
</evidence>
<feature type="coiled-coil region" evidence="15">
    <location>
        <begin position="569"/>
        <end position="596"/>
    </location>
</feature>
<sequence>MVRGIRSFSPDDASVIDFFTPLTIIMGHNGSGKTTVIECLKYATTGDLPPNSKGGAFIHDPKLNRTPDTKAQIRLKFRNVNRQTLVCTRSIQLTRKGGPNGGTVSQKTLENLLVKVDSDDPTKQVSLSTRCADLDLEMPIQLGVSKAVLQNVIFCHQEESNWPLSDAATVKKKFDEIFAATRYTKALDNIRSIRKEQTSEIKLDQQRLSHLQENRGKAERLRTNLMQTVERLRDYRGRLDEQVHEAAQLEERIGELKRRQERVVHLQAKRDRLGGEIQVVSGSLAHLERITTVMTEPLEEIKRMLEGQEDVSREIDRETKVLDRQVAVDEKSIQDSRREATQLAATQGRLELRVQDNDREVRRLAALLLEMRDTYGLTLSFSTSDAATTPQLLDDAAQLQKVREAQSLELAKMKGTHRRAEQELRAALRAHEANIHQLDQRRAEIERQKVERTRRGSAAHTEPLVHAVQETQARLRSQDDRIDAANEALRALGGMADLRARLALKQQEREAAQAETISLTAELTRGCADLNSIGRQPDPTPAGLQAVVNGCATRLAEAEARIRHSAVEVAKGEGQLQGLLRQRERLADEMATLTRTLQALTPTCTSTADIADLVTAVGSLRERLSKLQGMTSAYDYLKKEAARHASCPLCDREFRDYHEDSTFNERIESKVAGLPAQIRQLESELRDGLAALDFRRRQLPLQEKLERTRTELETAEQALADLRATLDTSRDAQQKASEDREGLVTERARLLELQQVALNLLTAQETVHQLDATCTELQGQLVATGSSQTYEECQAELRRLSTEKKTIEADLRDLQERKRGQQEQDQKLHIQILEYERSLQTLDQSAARKAQLEAEVRLAEREIQDLEIQNEQLNTDQAKCRPDIVAAEKALNEHVALSAATEERADEALRALSEHLLTVSHARDTLDRFRRDDVVTQLATCQMDLQTLEKRITACEGNVATANDRLAELDRRSLDMDGFVKQLRDNVELHGYRVRLTSLRDLVAAAEADLADATQTEAGDLTADLTAHEQRLTRLGQDGASLRGEMKQLEAQRVQYQQELERDFEDIDGQFKDQLIKFKTAELAHGDLERYGKALDNAIMKYHSVKMEEINRTIRELWIQTYQGNDIDTIEIRSDCESTRGNRSYNYRVVMLKGDTALDMRGRCSAGQRVLSCLIIRMALAESFCVHCGILALDEPTTNLDRDNIANLADSLSHIIRTRRQQRNFQLIVITHDEAFVELLGRSDYTDHYWQVYKDEA</sequence>
<dbReference type="GO" id="GO:0070192">
    <property type="term" value="P:chromosome organization involved in meiotic cell cycle"/>
    <property type="evidence" value="ECO:0007669"/>
    <property type="project" value="TreeGrafter"/>
</dbReference>
<evidence type="ECO:0000256" key="14">
    <source>
        <dbReference type="ARBA" id="ARBA00049360"/>
    </source>
</evidence>
<dbReference type="GO" id="GO:0007004">
    <property type="term" value="P:telomere maintenance via telomerase"/>
    <property type="evidence" value="ECO:0007669"/>
    <property type="project" value="TreeGrafter"/>
</dbReference>
<dbReference type="Gene3D" id="1.20.5.340">
    <property type="match status" value="1"/>
</dbReference>
<dbReference type="GO" id="GO:0043047">
    <property type="term" value="F:single-stranded telomeric DNA binding"/>
    <property type="evidence" value="ECO:0007669"/>
    <property type="project" value="TreeGrafter"/>
</dbReference>
<feature type="coiled-coil region" evidence="15">
    <location>
        <begin position="664"/>
        <end position="732"/>
    </location>
</feature>
<dbReference type="FunFam" id="3.40.50.300:FF:001195">
    <property type="entry name" value="DNA repair protein rad50"/>
    <property type="match status" value="1"/>
</dbReference>
<reference evidence="17" key="1">
    <citation type="submission" date="2022-07" db="EMBL/GenBank/DDBJ databases">
        <title>Phylogenomic reconstructions and comparative analyses of Kickxellomycotina fungi.</title>
        <authorList>
            <person name="Reynolds N.K."/>
            <person name="Stajich J.E."/>
            <person name="Barry K."/>
            <person name="Grigoriev I.V."/>
            <person name="Crous P."/>
            <person name="Smith M.E."/>
        </authorList>
    </citation>
    <scope>NUCLEOTIDE SEQUENCE</scope>
    <source>
        <strain evidence="17">RSA 861</strain>
    </source>
</reference>
<keyword evidence="8" id="KW-0227">DNA damage</keyword>
<dbReference type="GO" id="GO:0000794">
    <property type="term" value="C:condensed nuclear chromosome"/>
    <property type="evidence" value="ECO:0007669"/>
    <property type="project" value="TreeGrafter"/>
</dbReference>
<dbReference type="GO" id="GO:0046872">
    <property type="term" value="F:metal ion binding"/>
    <property type="evidence" value="ECO:0007669"/>
    <property type="project" value="UniProtKB-KW"/>
</dbReference>
<evidence type="ECO:0000256" key="5">
    <source>
        <dbReference type="ARBA" id="ARBA00017893"/>
    </source>
</evidence>
<dbReference type="GO" id="GO:0030870">
    <property type="term" value="C:Mre11 complex"/>
    <property type="evidence" value="ECO:0007669"/>
    <property type="project" value="TreeGrafter"/>
</dbReference>
<dbReference type="Proteomes" id="UP001150569">
    <property type="component" value="Unassembled WGS sequence"/>
</dbReference>
<keyword evidence="18" id="KW-1185">Reference proteome</keyword>
<evidence type="ECO:0000256" key="3">
    <source>
        <dbReference type="ARBA" id="ARBA00004286"/>
    </source>
</evidence>
<dbReference type="GO" id="GO:0006302">
    <property type="term" value="P:double-strand break repair"/>
    <property type="evidence" value="ECO:0007669"/>
    <property type="project" value="InterPro"/>
</dbReference>
<dbReference type="OrthoDB" id="18797at2759"/>
<dbReference type="InterPro" id="IPR027417">
    <property type="entry name" value="P-loop_NTPase"/>
</dbReference>
<dbReference type="PANTHER" id="PTHR18867:SF12">
    <property type="entry name" value="DNA REPAIR PROTEIN RAD50"/>
    <property type="match status" value="1"/>
</dbReference>
<dbReference type="InterPro" id="IPR038729">
    <property type="entry name" value="Rad50/SbcC_AAA"/>
</dbReference>
<gene>
    <name evidence="17" type="primary">RAD50_2</name>
    <name evidence="17" type="ORF">IWQ60_001309</name>
</gene>
<accession>A0A9W8AH77</accession>
<comment type="subcellular location">
    <subcellularLocation>
        <location evidence="3">Chromosome</location>
    </subcellularLocation>
    <subcellularLocation>
        <location evidence="2">Nucleus</location>
    </subcellularLocation>
</comment>
<evidence type="ECO:0000313" key="17">
    <source>
        <dbReference type="EMBL" id="KAJ1929254.1"/>
    </source>
</evidence>
<dbReference type="GO" id="GO:0000722">
    <property type="term" value="P:telomere maintenance via recombination"/>
    <property type="evidence" value="ECO:0007669"/>
    <property type="project" value="TreeGrafter"/>
</dbReference>
<keyword evidence="13" id="KW-0539">Nucleus</keyword>
<evidence type="ECO:0000256" key="12">
    <source>
        <dbReference type="ARBA" id="ARBA00023204"/>
    </source>
</evidence>
<feature type="domain" description="Rad50/SbcC-type AAA" evidence="16">
    <location>
        <begin position="3"/>
        <end position="215"/>
    </location>
</feature>
<keyword evidence="10" id="KW-0862">Zinc</keyword>
<evidence type="ECO:0000256" key="15">
    <source>
        <dbReference type="SAM" id="Coils"/>
    </source>
</evidence>
<comment type="similarity">
    <text evidence="4">Belongs to the SMC family. RAD50 subfamily.</text>
</comment>
<feature type="coiled-coil region" evidence="15">
    <location>
        <begin position="194"/>
        <end position="266"/>
    </location>
</feature>
<evidence type="ECO:0000259" key="16">
    <source>
        <dbReference type="Pfam" id="PF13476"/>
    </source>
</evidence>
<feature type="coiled-coil region" evidence="15">
    <location>
        <begin position="790"/>
        <end position="876"/>
    </location>
</feature>
<keyword evidence="7" id="KW-0479">Metal-binding</keyword>
<protein>
    <recommendedName>
        <fullName evidence="5">DNA repair protein RAD50</fullName>
    </recommendedName>
</protein>
<evidence type="ECO:0000256" key="8">
    <source>
        <dbReference type="ARBA" id="ARBA00022763"/>
    </source>
</evidence>
<comment type="catalytic activity">
    <reaction evidence="14">
        <text>ATP + H2O = ADP + phosphate + H(+)</text>
        <dbReference type="Rhea" id="RHEA:13065"/>
        <dbReference type="ChEBI" id="CHEBI:15377"/>
        <dbReference type="ChEBI" id="CHEBI:15378"/>
        <dbReference type="ChEBI" id="CHEBI:30616"/>
        <dbReference type="ChEBI" id="CHEBI:43474"/>
        <dbReference type="ChEBI" id="CHEBI:456216"/>
    </reaction>
</comment>
<evidence type="ECO:0000256" key="1">
    <source>
        <dbReference type="ARBA" id="ARBA00001947"/>
    </source>
</evidence>
<dbReference type="EMBL" id="JANBPT010000041">
    <property type="protein sequence ID" value="KAJ1929254.1"/>
    <property type="molecule type" value="Genomic_DNA"/>
</dbReference>
<feature type="coiled-coil region" evidence="15">
    <location>
        <begin position="403"/>
        <end position="515"/>
    </location>
</feature>
<dbReference type="GO" id="GO:0051880">
    <property type="term" value="F:G-quadruplex DNA binding"/>
    <property type="evidence" value="ECO:0007669"/>
    <property type="project" value="TreeGrafter"/>
</dbReference>
<name>A0A9W8AH77_9FUNG</name>
<evidence type="ECO:0000256" key="9">
    <source>
        <dbReference type="ARBA" id="ARBA00022801"/>
    </source>
</evidence>
<evidence type="ECO:0000256" key="6">
    <source>
        <dbReference type="ARBA" id="ARBA00022454"/>
    </source>
</evidence>
<comment type="cofactor">
    <cofactor evidence="1">
        <name>Zn(2+)</name>
        <dbReference type="ChEBI" id="CHEBI:29105"/>
    </cofactor>
</comment>
<feature type="coiled-coil region" evidence="15">
    <location>
        <begin position="996"/>
        <end position="1066"/>
    </location>
</feature>
<proteinExistence type="inferred from homology"/>
<keyword evidence="9" id="KW-0378">Hydrolase</keyword>
<evidence type="ECO:0000256" key="11">
    <source>
        <dbReference type="ARBA" id="ARBA00023054"/>
    </source>
</evidence>